<dbReference type="STRING" id="71139.A0A059B6X5"/>
<dbReference type="GO" id="GO:0051028">
    <property type="term" value="P:mRNA transport"/>
    <property type="evidence" value="ECO:0007669"/>
    <property type="project" value="UniProtKB-UniRule"/>
</dbReference>
<dbReference type="GO" id="GO:0006913">
    <property type="term" value="P:nucleocytoplasmic transport"/>
    <property type="evidence" value="ECO:0000318"/>
    <property type="project" value="GO_Central"/>
</dbReference>
<dbReference type="InterPro" id="IPR002075">
    <property type="entry name" value="NTF2_dom"/>
</dbReference>
<organism evidence="3">
    <name type="scientific">Eucalyptus grandis</name>
    <name type="common">Flooded gum</name>
    <dbReference type="NCBI Taxonomy" id="71139"/>
    <lineage>
        <taxon>Eukaryota</taxon>
        <taxon>Viridiplantae</taxon>
        <taxon>Streptophyta</taxon>
        <taxon>Embryophyta</taxon>
        <taxon>Tracheophyta</taxon>
        <taxon>Spermatophyta</taxon>
        <taxon>Magnoliopsida</taxon>
        <taxon>eudicotyledons</taxon>
        <taxon>Gunneridae</taxon>
        <taxon>Pentapetalae</taxon>
        <taxon>rosids</taxon>
        <taxon>malvids</taxon>
        <taxon>Myrtales</taxon>
        <taxon>Myrtaceae</taxon>
        <taxon>Myrtoideae</taxon>
        <taxon>Eucalypteae</taxon>
        <taxon>Eucalyptus</taxon>
    </lineage>
</organism>
<feature type="domain" description="NTF2" evidence="2">
    <location>
        <begin position="11"/>
        <end position="128"/>
    </location>
</feature>
<dbReference type="Pfam" id="PF02136">
    <property type="entry name" value="NTF2"/>
    <property type="match status" value="1"/>
</dbReference>
<keyword evidence="1" id="KW-0813">Transport</keyword>
<evidence type="ECO:0000313" key="3">
    <source>
        <dbReference type="EMBL" id="KCW61932.1"/>
    </source>
</evidence>
<dbReference type="InParanoid" id="A0A059B6X5"/>
<sequence>MMDRDFVRAALAEACARHFFETFDGNLGNLRDLYHEDAWMTFVGEKYQGRPAISAKFESLGLQHSQHSITSVDSHPMREDGAMFVQVLGHWNFTEAGGHQQIRNFCEGFYLLPTPEGGYCIMNDIFRLVSPVPPENYYMITD</sequence>
<dbReference type="AlphaFoldDB" id="A0A059B6X5"/>
<dbReference type="EMBL" id="KK198760">
    <property type="protein sequence ID" value="KCW61932.1"/>
    <property type="molecule type" value="Genomic_DNA"/>
</dbReference>
<gene>
    <name evidence="3" type="ORF">EUGRSUZ_H04631</name>
</gene>
<keyword evidence="1" id="KW-0963">Cytoplasm</keyword>
<dbReference type="InterPro" id="IPR032710">
    <property type="entry name" value="NTF2-like_dom_sf"/>
</dbReference>
<dbReference type="Gene3D" id="3.10.450.50">
    <property type="match status" value="1"/>
</dbReference>
<dbReference type="SUPFAM" id="SSF54427">
    <property type="entry name" value="NTF2-like"/>
    <property type="match status" value="1"/>
</dbReference>
<keyword evidence="1" id="KW-0653">Protein transport</keyword>
<comment type="function">
    <text evidence="1">Has a role in nuclear-cytoplasmic transport of proteins and mRNAs.</text>
</comment>
<dbReference type="PROSITE" id="PS50177">
    <property type="entry name" value="NTF2_DOMAIN"/>
    <property type="match status" value="1"/>
</dbReference>
<dbReference type="PANTHER" id="PTHR12612">
    <property type="entry name" value="NUCLEAR TRANSPORT FACTOR 2"/>
    <property type="match status" value="1"/>
</dbReference>
<accession>A0A059B6X5</accession>
<keyword evidence="1" id="KW-0539">Nucleus</keyword>
<dbReference type="Gramene" id="KCW61932">
    <property type="protein sequence ID" value="KCW61932"/>
    <property type="gene ID" value="EUGRSUZ_H04631"/>
</dbReference>
<evidence type="ECO:0000259" key="2">
    <source>
        <dbReference type="PROSITE" id="PS50177"/>
    </source>
</evidence>
<dbReference type="InterPro" id="IPR045875">
    <property type="entry name" value="NTF2"/>
</dbReference>
<dbReference type="eggNOG" id="KOG2104">
    <property type="taxonomic scope" value="Eukaryota"/>
</dbReference>
<evidence type="ECO:0000256" key="1">
    <source>
        <dbReference type="RuleBase" id="RU369002"/>
    </source>
</evidence>
<dbReference type="GO" id="GO:0005737">
    <property type="term" value="C:cytoplasm"/>
    <property type="evidence" value="ECO:0007669"/>
    <property type="project" value="UniProtKB-SubCell"/>
</dbReference>
<comment type="subcellular location">
    <subcellularLocation>
        <location evidence="1">Cytoplasm</location>
    </subcellularLocation>
    <subcellularLocation>
        <location evidence="1">Nucleus</location>
    </subcellularLocation>
</comment>
<dbReference type="InterPro" id="IPR018222">
    <property type="entry name" value="Nuclear_transport_factor_2_euk"/>
</dbReference>
<dbReference type="CDD" id="cd00780">
    <property type="entry name" value="NTF2"/>
    <property type="match status" value="1"/>
</dbReference>
<proteinExistence type="predicted"/>
<dbReference type="GO" id="GO:0015031">
    <property type="term" value="P:protein transport"/>
    <property type="evidence" value="ECO:0007669"/>
    <property type="project" value="UniProtKB-KW"/>
</dbReference>
<protein>
    <recommendedName>
        <fullName evidence="1">NTF2-related export protein</fullName>
    </recommendedName>
</protein>
<reference evidence="3" key="1">
    <citation type="submission" date="2013-07" db="EMBL/GenBank/DDBJ databases">
        <title>The genome of Eucalyptus grandis.</title>
        <authorList>
            <person name="Schmutz J."/>
            <person name="Hayes R."/>
            <person name="Myburg A."/>
            <person name="Tuskan G."/>
            <person name="Grattapaglia D."/>
            <person name="Rokhsar D.S."/>
        </authorList>
    </citation>
    <scope>NUCLEOTIDE SEQUENCE</scope>
    <source>
        <tissue evidence="3">Leaf extractions</tissue>
    </source>
</reference>
<dbReference type="GO" id="GO:0044613">
    <property type="term" value="C:nuclear pore central transport channel"/>
    <property type="evidence" value="ECO:0000318"/>
    <property type="project" value="GO_Central"/>
</dbReference>
<name>A0A059B6X5_EUCGR</name>